<dbReference type="Proteomes" id="UP000065473">
    <property type="component" value="Chromosome"/>
</dbReference>
<dbReference type="RefSeq" id="WP_011278759.1">
    <property type="nucleotide sequence ID" value="NZ_BHWZ01000005.1"/>
</dbReference>
<evidence type="ECO:0000259" key="6">
    <source>
        <dbReference type="SMART" id="SM00670"/>
    </source>
</evidence>
<dbReference type="PANTHER" id="PTHR39664">
    <property type="match status" value="1"/>
</dbReference>
<keyword evidence="4 5" id="KW-0378">Hydrolase</keyword>
<dbReference type="PANTHER" id="PTHR39664:SF2">
    <property type="entry name" value="NUCLEIC ACID-BINDING PROTEIN, CONTAINING PIN DOMAIN-RELATED"/>
    <property type="match status" value="1"/>
</dbReference>
<sequence>MKILVDTNVLIYDLVENSKFHKEAEDILDRAETWVIPSVVVHELVWFLRANNLERMDYVSAYVESPKAEIVCEDFDVLKNAMEIILREKISLSRYNDPVILSHAILRKLPLSTFDRRLSNLAKRYGIDIVK</sequence>
<keyword evidence="5" id="KW-0460">Magnesium</keyword>
<dbReference type="GO" id="GO:0004540">
    <property type="term" value="F:RNA nuclease activity"/>
    <property type="evidence" value="ECO:0007669"/>
    <property type="project" value="InterPro"/>
</dbReference>
<dbReference type="Gene3D" id="3.40.50.1010">
    <property type="entry name" value="5'-nuclease"/>
    <property type="match status" value="1"/>
</dbReference>
<dbReference type="Pfam" id="PF01850">
    <property type="entry name" value="PIN"/>
    <property type="match status" value="1"/>
</dbReference>
<evidence type="ECO:0000313" key="8">
    <source>
        <dbReference type="EMBL" id="ALU32681.1"/>
    </source>
</evidence>
<keyword evidence="3 5" id="KW-0479">Metal-binding</keyword>
<protein>
    <recommendedName>
        <fullName evidence="5">Ribonuclease VapC</fullName>
        <shortName evidence="5">RNase VapC</shortName>
        <ecNumber evidence="5">3.1.-.-</ecNumber>
    </recommendedName>
    <alternativeName>
        <fullName evidence="5">Putative toxin VapC</fullName>
    </alternativeName>
</protein>
<evidence type="ECO:0000256" key="5">
    <source>
        <dbReference type="HAMAP-Rule" id="MF_00265"/>
    </source>
</evidence>
<dbReference type="EC" id="3.1.-.-" evidence="5"/>
<comment type="cofactor">
    <cofactor evidence="5">
        <name>Mg(2+)</name>
        <dbReference type="ChEBI" id="CHEBI:18420"/>
    </cofactor>
</comment>
<feature type="domain" description="PIN" evidence="6">
    <location>
        <begin position="1"/>
        <end position="120"/>
    </location>
</feature>
<reference evidence="9 10" key="1">
    <citation type="submission" date="2015-12" db="EMBL/GenBank/DDBJ databases">
        <title>A stable core within a dynamic pangenome in Sulfolobus acidocaldarius.</title>
        <authorList>
            <person name="Anderson R."/>
            <person name="Kouris A."/>
            <person name="Seward C."/>
            <person name="Campbell K."/>
            <person name="Whitaker R."/>
        </authorList>
    </citation>
    <scope>NUCLEOTIDE SEQUENCE [LARGE SCALE GENOMIC DNA]</scope>
    <source>
        <strain evidence="7 10">GG12-C01-09</strain>
        <strain evidence="8 9">NG05B_CO5_07</strain>
    </source>
</reference>
<name>A0A0U2Y313_9CREN</name>
<dbReference type="InterPro" id="IPR022907">
    <property type="entry name" value="VapC_family"/>
</dbReference>
<dbReference type="InterPro" id="IPR002716">
    <property type="entry name" value="PIN_dom"/>
</dbReference>
<dbReference type="AlphaFoldDB" id="A0A0U2Y313"/>
<dbReference type="SUPFAM" id="SSF88723">
    <property type="entry name" value="PIN domain-like"/>
    <property type="match status" value="1"/>
</dbReference>
<feature type="binding site" evidence="5">
    <location>
        <position position="97"/>
    </location>
    <ligand>
        <name>Mg(2+)</name>
        <dbReference type="ChEBI" id="CHEBI:18420"/>
    </ligand>
</feature>
<gene>
    <name evidence="5" type="primary">vapC</name>
    <name evidence="7" type="ORF">ATY89_08300</name>
    <name evidence="8" type="ORF">ATZ20_11320</name>
</gene>
<dbReference type="GeneID" id="14552467"/>
<dbReference type="EMBL" id="CP013695">
    <property type="protein sequence ID" value="ALU32681.1"/>
    <property type="molecule type" value="Genomic_DNA"/>
</dbReference>
<evidence type="ECO:0000313" key="9">
    <source>
        <dbReference type="Proteomes" id="UP000060043"/>
    </source>
</evidence>
<dbReference type="InterPro" id="IPR029060">
    <property type="entry name" value="PIN-like_dom_sf"/>
</dbReference>
<evidence type="ECO:0000256" key="4">
    <source>
        <dbReference type="ARBA" id="ARBA00022801"/>
    </source>
</evidence>
<dbReference type="SMART" id="SM00670">
    <property type="entry name" value="PINc"/>
    <property type="match status" value="1"/>
</dbReference>
<dbReference type="GO" id="GO:0090729">
    <property type="term" value="F:toxin activity"/>
    <property type="evidence" value="ECO:0007669"/>
    <property type="project" value="UniProtKB-KW"/>
</dbReference>
<dbReference type="Proteomes" id="UP000060043">
    <property type="component" value="Chromosome"/>
</dbReference>
<dbReference type="EMBL" id="CP013694">
    <property type="protein sequence ID" value="ALU29937.1"/>
    <property type="molecule type" value="Genomic_DNA"/>
</dbReference>
<evidence type="ECO:0000256" key="1">
    <source>
        <dbReference type="ARBA" id="ARBA00022649"/>
    </source>
</evidence>
<dbReference type="GO" id="GO:0016787">
    <property type="term" value="F:hydrolase activity"/>
    <property type="evidence" value="ECO:0007669"/>
    <property type="project" value="UniProtKB-KW"/>
</dbReference>
<evidence type="ECO:0000256" key="3">
    <source>
        <dbReference type="ARBA" id="ARBA00022723"/>
    </source>
</evidence>
<evidence type="ECO:0000313" key="7">
    <source>
        <dbReference type="EMBL" id="ALU29937.1"/>
    </source>
</evidence>
<dbReference type="OrthoDB" id="90145at2157"/>
<evidence type="ECO:0000256" key="2">
    <source>
        <dbReference type="ARBA" id="ARBA00022722"/>
    </source>
</evidence>
<dbReference type="OMA" id="QEYVWFF"/>
<keyword evidence="5" id="KW-0800">Toxin</keyword>
<evidence type="ECO:0000313" key="10">
    <source>
        <dbReference type="Proteomes" id="UP000065473"/>
    </source>
</evidence>
<comment type="function">
    <text evidence="5">Toxic component of a toxin-antitoxin (TA) system. An RNase.</text>
</comment>
<comment type="similarity">
    <text evidence="5">Belongs to the PINc/VapC protein family.</text>
</comment>
<dbReference type="GO" id="GO:0000287">
    <property type="term" value="F:magnesium ion binding"/>
    <property type="evidence" value="ECO:0007669"/>
    <property type="project" value="UniProtKB-UniRule"/>
</dbReference>
<dbReference type="HAMAP" id="MF_00265">
    <property type="entry name" value="VapC_Nob1"/>
    <property type="match status" value="1"/>
</dbReference>
<keyword evidence="2 5" id="KW-0540">Nuclease</keyword>
<dbReference type="CDD" id="cd18684">
    <property type="entry name" value="PIN_VapC-like"/>
    <property type="match status" value="1"/>
</dbReference>
<keyword evidence="1 5" id="KW-1277">Toxin-antitoxin system</keyword>
<organism evidence="7 10">
    <name type="scientific">Sulfolobus acidocaldarius</name>
    <dbReference type="NCBI Taxonomy" id="2285"/>
    <lineage>
        <taxon>Archaea</taxon>
        <taxon>Thermoproteota</taxon>
        <taxon>Thermoprotei</taxon>
        <taxon>Sulfolobales</taxon>
        <taxon>Sulfolobaceae</taxon>
        <taxon>Sulfolobus</taxon>
    </lineage>
</organism>
<feature type="binding site" evidence="5">
    <location>
        <position position="6"/>
    </location>
    <ligand>
        <name>Mg(2+)</name>
        <dbReference type="ChEBI" id="CHEBI:18420"/>
    </ligand>
</feature>
<accession>A0A0U2Y313</accession>
<proteinExistence type="inferred from homology"/>